<comment type="similarity">
    <text evidence="1 3">Belongs to the N-Me-Phe pilin family.</text>
</comment>
<keyword evidence="4" id="KW-1133">Transmembrane helix</keyword>
<gene>
    <name evidence="5" type="ORF">GCM10009105_18060</name>
</gene>
<evidence type="ECO:0000313" key="5">
    <source>
        <dbReference type="EMBL" id="GAA0714028.1"/>
    </source>
</evidence>
<name>A0ABP3TSH1_9GAMM</name>
<evidence type="ECO:0000256" key="2">
    <source>
        <dbReference type="ARBA" id="ARBA00022481"/>
    </source>
</evidence>
<keyword evidence="4" id="KW-0812">Transmembrane</keyword>
<evidence type="ECO:0000256" key="4">
    <source>
        <dbReference type="SAM" id="Phobius"/>
    </source>
</evidence>
<organism evidence="5 6">
    <name type="scientific">Dokdonella soli</name>
    <dbReference type="NCBI Taxonomy" id="529810"/>
    <lineage>
        <taxon>Bacteria</taxon>
        <taxon>Pseudomonadati</taxon>
        <taxon>Pseudomonadota</taxon>
        <taxon>Gammaproteobacteria</taxon>
        <taxon>Lysobacterales</taxon>
        <taxon>Rhodanobacteraceae</taxon>
        <taxon>Dokdonella</taxon>
    </lineage>
</organism>
<keyword evidence="2" id="KW-0488">Methylation</keyword>
<comment type="caution">
    <text evidence="5">The sequence shown here is derived from an EMBL/GenBank/DDBJ whole genome shotgun (WGS) entry which is preliminary data.</text>
</comment>
<dbReference type="RefSeq" id="WP_343789813.1">
    <property type="nucleotide sequence ID" value="NZ_BAAAEU010000007.1"/>
</dbReference>
<dbReference type="Pfam" id="PF00114">
    <property type="entry name" value="Pilin"/>
    <property type="match status" value="1"/>
</dbReference>
<protein>
    <submittedName>
        <fullName evidence="5">Pilin</fullName>
    </submittedName>
</protein>
<keyword evidence="6" id="KW-1185">Reference proteome</keyword>
<keyword evidence="3" id="KW-0281">Fimbrium</keyword>
<reference evidence="6" key="1">
    <citation type="journal article" date="2019" name="Int. J. Syst. Evol. Microbiol.">
        <title>The Global Catalogue of Microorganisms (GCM) 10K type strain sequencing project: providing services to taxonomists for standard genome sequencing and annotation.</title>
        <authorList>
            <consortium name="The Broad Institute Genomics Platform"/>
            <consortium name="The Broad Institute Genome Sequencing Center for Infectious Disease"/>
            <person name="Wu L."/>
            <person name="Ma J."/>
        </authorList>
    </citation>
    <scope>NUCLEOTIDE SEQUENCE [LARGE SCALE GENOMIC DNA]</scope>
    <source>
        <strain evidence="6">JCM 15421</strain>
    </source>
</reference>
<evidence type="ECO:0000313" key="6">
    <source>
        <dbReference type="Proteomes" id="UP001501523"/>
    </source>
</evidence>
<dbReference type="NCBIfam" id="TIGR02532">
    <property type="entry name" value="IV_pilin_GFxxxE"/>
    <property type="match status" value="1"/>
</dbReference>
<dbReference type="EMBL" id="BAAAEU010000007">
    <property type="protein sequence ID" value="GAA0714028.1"/>
    <property type="molecule type" value="Genomic_DNA"/>
</dbReference>
<dbReference type="InterPro" id="IPR045584">
    <property type="entry name" value="Pilin-like"/>
</dbReference>
<dbReference type="PROSITE" id="PS00409">
    <property type="entry name" value="PROKAR_NTER_METHYL"/>
    <property type="match status" value="1"/>
</dbReference>
<dbReference type="InterPro" id="IPR001082">
    <property type="entry name" value="Pilin"/>
</dbReference>
<accession>A0ABP3TSH1</accession>
<dbReference type="SUPFAM" id="SSF54523">
    <property type="entry name" value="Pili subunits"/>
    <property type="match status" value="1"/>
</dbReference>
<dbReference type="PANTHER" id="PTHR30093:SF34">
    <property type="entry name" value="PREPILIN PEPTIDASE-DEPENDENT PROTEIN D"/>
    <property type="match status" value="1"/>
</dbReference>
<dbReference type="Proteomes" id="UP001501523">
    <property type="component" value="Unassembled WGS sequence"/>
</dbReference>
<evidence type="ECO:0000256" key="1">
    <source>
        <dbReference type="ARBA" id="ARBA00005233"/>
    </source>
</evidence>
<feature type="transmembrane region" description="Helical" evidence="4">
    <location>
        <begin position="7"/>
        <end position="31"/>
    </location>
</feature>
<proteinExistence type="inferred from homology"/>
<dbReference type="Pfam" id="PF07963">
    <property type="entry name" value="N_methyl"/>
    <property type="match status" value="1"/>
</dbReference>
<dbReference type="InterPro" id="IPR012902">
    <property type="entry name" value="N_methyl_site"/>
</dbReference>
<dbReference type="Gene3D" id="3.30.700.10">
    <property type="entry name" value="Glycoprotein, Type 4 Pilin"/>
    <property type="match status" value="1"/>
</dbReference>
<keyword evidence="4" id="KW-0472">Membrane</keyword>
<dbReference type="PANTHER" id="PTHR30093">
    <property type="entry name" value="GENERAL SECRETION PATHWAY PROTEIN G"/>
    <property type="match status" value="1"/>
</dbReference>
<evidence type="ECO:0000256" key="3">
    <source>
        <dbReference type="RuleBase" id="RU000389"/>
    </source>
</evidence>
<sequence>MNKIQKGFTLIELMIVVAIIAILAAIALPAYQDYMVRAKLSEVFVAGDACKNSVVEFYEGQGHLPPNLSSAGCNNNTTKYIASTTMPAAGQIIVTTTAATDLYGAASLAYGLLPTPVPANPDVLQWTCNTAAGTTFPAKYVPSLCR</sequence>